<name>A0A9N9DT92_9GLOM</name>
<dbReference type="Gene3D" id="1.10.510.10">
    <property type="entry name" value="Transferase(Phosphotransferase) domain 1"/>
    <property type="match status" value="1"/>
</dbReference>
<dbReference type="OrthoDB" id="2421010at2759"/>
<protein>
    <submittedName>
        <fullName evidence="1">1292_t:CDS:1</fullName>
    </submittedName>
</protein>
<sequence>MDIINAIDNNLSTSHRKNKVTKNRNPLIKKCNKCKRSKLHDNKNAQQCNFCNQIMLSGNKFIDNLLVKLNKQKAFIEFIPYEQFKDIIYLSEGGFSKIYKATCVNGIRTEWNSRKRRFAEAIINATVVLKCLNSSEAISHDFLNELKNYFQCSSGYIIQYHGITQHPETKDYMIVMAFAENESASPSHSKLNIPKTHQLYENNFAYNDIHNKNKRQKYNEDTHYQ</sequence>
<organism evidence="1 2">
    <name type="scientific">Cetraspora pellucida</name>
    <dbReference type="NCBI Taxonomy" id="1433469"/>
    <lineage>
        <taxon>Eukaryota</taxon>
        <taxon>Fungi</taxon>
        <taxon>Fungi incertae sedis</taxon>
        <taxon>Mucoromycota</taxon>
        <taxon>Glomeromycotina</taxon>
        <taxon>Glomeromycetes</taxon>
        <taxon>Diversisporales</taxon>
        <taxon>Gigasporaceae</taxon>
        <taxon>Cetraspora</taxon>
    </lineage>
</organism>
<proteinExistence type="predicted"/>
<evidence type="ECO:0000313" key="1">
    <source>
        <dbReference type="EMBL" id="CAG8651588.1"/>
    </source>
</evidence>
<feature type="non-terminal residue" evidence="1">
    <location>
        <position position="1"/>
    </location>
</feature>
<dbReference type="AlphaFoldDB" id="A0A9N9DT92"/>
<comment type="caution">
    <text evidence="1">The sequence shown here is derived from an EMBL/GenBank/DDBJ whole genome shotgun (WGS) entry which is preliminary data.</text>
</comment>
<accession>A0A9N9DT92</accession>
<dbReference type="InterPro" id="IPR011009">
    <property type="entry name" value="Kinase-like_dom_sf"/>
</dbReference>
<reference evidence="1" key="1">
    <citation type="submission" date="2021-06" db="EMBL/GenBank/DDBJ databases">
        <authorList>
            <person name="Kallberg Y."/>
            <person name="Tangrot J."/>
            <person name="Rosling A."/>
        </authorList>
    </citation>
    <scope>NUCLEOTIDE SEQUENCE</scope>
    <source>
        <strain evidence="1">FL966</strain>
    </source>
</reference>
<dbReference type="SUPFAM" id="SSF56112">
    <property type="entry name" value="Protein kinase-like (PK-like)"/>
    <property type="match status" value="1"/>
</dbReference>
<dbReference type="Proteomes" id="UP000789759">
    <property type="component" value="Unassembled WGS sequence"/>
</dbReference>
<dbReference type="EMBL" id="CAJVQA010007105">
    <property type="protein sequence ID" value="CAG8651588.1"/>
    <property type="molecule type" value="Genomic_DNA"/>
</dbReference>
<evidence type="ECO:0000313" key="2">
    <source>
        <dbReference type="Proteomes" id="UP000789759"/>
    </source>
</evidence>
<gene>
    <name evidence="1" type="ORF">CPELLU_LOCUS9361</name>
</gene>
<keyword evidence="2" id="KW-1185">Reference proteome</keyword>